<feature type="region of interest" description="Disordered" evidence="1">
    <location>
        <begin position="435"/>
        <end position="483"/>
    </location>
</feature>
<dbReference type="RefSeq" id="XP_040757296.1">
    <property type="nucleotide sequence ID" value="XM_040907461.1"/>
</dbReference>
<proteinExistence type="predicted"/>
<reference evidence="2 3" key="1">
    <citation type="journal article" date="2016" name="Mol. Biol. Evol.">
        <title>Comparative Genomics of Early-Diverging Mushroom-Forming Fungi Provides Insights into the Origins of Lignocellulose Decay Capabilities.</title>
        <authorList>
            <person name="Nagy L.G."/>
            <person name="Riley R."/>
            <person name="Tritt A."/>
            <person name="Adam C."/>
            <person name="Daum C."/>
            <person name="Floudas D."/>
            <person name="Sun H."/>
            <person name="Yadav J.S."/>
            <person name="Pangilinan J."/>
            <person name="Larsson K.H."/>
            <person name="Matsuura K."/>
            <person name="Barry K."/>
            <person name="Labutti K."/>
            <person name="Kuo R."/>
            <person name="Ohm R.A."/>
            <person name="Bhattacharya S.S."/>
            <person name="Shirouzu T."/>
            <person name="Yoshinaga Y."/>
            <person name="Martin F.M."/>
            <person name="Grigoriev I.V."/>
            <person name="Hibbett D.S."/>
        </authorList>
    </citation>
    <scope>NUCLEOTIDE SEQUENCE [LARGE SCALE GENOMIC DNA]</scope>
    <source>
        <strain evidence="2 3">93-53</strain>
    </source>
</reference>
<dbReference type="EMBL" id="KV427787">
    <property type="protein sequence ID" value="KZS99555.1"/>
    <property type="molecule type" value="Genomic_DNA"/>
</dbReference>
<name>A0A165AS47_9APHY</name>
<accession>A0A165AS47</accession>
<feature type="compositionally biased region" description="Low complexity" evidence="1">
    <location>
        <begin position="208"/>
        <end position="221"/>
    </location>
</feature>
<dbReference type="OrthoDB" id="2803783at2759"/>
<feature type="compositionally biased region" description="Polar residues" evidence="1">
    <location>
        <begin position="228"/>
        <end position="246"/>
    </location>
</feature>
<dbReference type="STRING" id="1314785.A0A165AS47"/>
<gene>
    <name evidence="2" type="ORF">LAESUDRAFT_718609</name>
</gene>
<dbReference type="InParanoid" id="A0A165AS47"/>
<evidence type="ECO:0000313" key="3">
    <source>
        <dbReference type="Proteomes" id="UP000076871"/>
    </source>
</evidence>
<evidence type="ECO:0000313" key="2">
    <source>
        <dbReference type="EMBL" id="KZS99555.1"/>
    </source>
</evidence>
<feature type="compositionally biased region" description="Polar residues" evidence="1">
    <location>
        <begin position="435"/>
        <end position="448"/>
    </location>
</feature>
<feature type="compositionally biased region" description="Basic and acidic residues" evidence="1">
    <location>
        <begin position="467"/>
        <end position="483"/>
    </location>
</feature>
<sequence>MLTLEQATELKNAIAMQREKIVNWFRNEGNKGNRRARDAAKPVELYSWKYYDEEIKPLVTAEIERDGLEKQQTLAVIKRMTREAFENESVKVKDEIQAEIDAQHAVEDANAEEADSQPLPLQCQLLDEHSTLDNAPTILRGFLCELSCKTSWCFTVLRAGPAPQEGGALRTISANPKPSESLSSEREAELTSSTGLGESPSAERGMRHSSLSSSPHLNSESHLPDSLNFHSESNQTAADSTHPLNFDQNVTQNHAIRLGSLLPANASFKFDTELSASSTQLPSQLLTPAPAASFISAPPGLFVSSPSAAFTSAPSAGPTALMVASVPQPSSVGPPQHSPIALSLLHELFDGEPNADRDISACTTSAPSTSEVPQPQLKLPSTHSKTLQPLQVLPPVMSEIVQPLHPSLPITSEPEQPVDVTSPVIFETQPFLPASTPTTVAEQSTVKNVESDGTVEAEKGHRKGRVKDKENAVDAEVKKAFHK</sequence>
<dbReference type="GeneID" id="63824490"/>
<feature type="region of interest" description="Disordered" evidence="1">
    <location>
        <begin position="164"/>
        <end position="246"/>
    </location>
</feature>
<evidence type="ECO:0000256" key="1">
    <source>
        <dbReference type="SAM" id="MobiDB-lite"/>
    </source>
</evidence>
<dbReference type="AlphaFoldDB" id="A0A165AS47"/>
<keyword evidence="3" id="KW-1185">Reference proteome</keyword>
<dbReference type="Proteomes" id="UP000076871">
    <property type="component" value="Unassembled WGS sequence"/>
</dbReference>
<protein>
    <submittedName>
        <fullName evidence="2">Uncharacterized protein</fullName>
    </submittedName>
</protein>
<organism evidence="2 3">
    <name type="scientific">Laetiporus sulphureus 93-53</name>
    <dbReference type="NCBI Taxonomy" id="1314785"/>
    <lineage>
        <taxon>Eukaryota</taxon>
        <taxon>Fungi</taxon>
        <taxon>Dikarya</taxon>
        <taxon>Basidiomycota</taxon>
        <taxon>Agaricomycotina</taxon>
        <taxon>Agaricomycetes</taxon>
        <taxon>Polyporales</taxon>
        <taxon>Laetiporus</taxon>
    </lineage>
</organism>